<comment type="caution">
    <text evidence="1">The sequence shown here is derived from an EMBL/GenBank/DDBJ whole genome shotgun (WGS) entry which is preliminary data.</text>
</comment>
<reference evidence="1 2" key="1">
    <citation type="submission" date="2020-09" db="EMBL/GenBank/DDBJ databases">
        <title>De no assembly of potato wild relative species, Solanum commersonii.</title>
        <authorList>
            <person name="Cho K."/>
        </authorList>
    </citation>
    <scope>NUCLEOTIDE SEQUENCE [LARGE SCALE GENOMIC DNA]</scope>
    <source>
        <strain evidence="1">LZ3.2</strain>
        <tissue evidence="1">Leaf</tissue>
    </source>
</reference>
<protein>
    <submittedName>
        <fullName evidence="1">Uncharacterized protein</fullName>
    </submittedName>
</protein>
<keyword evidence="2" id="KW-1185">Reference proteome</keyword>
<dbReference type="AlphaFoldDB" id="A0A9J5XEI5"/>
<feature type="non-terminal residue" evidence="1">
    <location>
        <position position="82"/>
    </location>
</feature>
<name>A0A9J5XEI5_SOLCO</name>
<dbReference type="Proteomes" id="UP000824120">
    <property type="component" value="Chromosome 9"/>
</dbReference>
<evidence type="ECO:0000313" key="2">
    <source>
        <dbReference type="Proteomes" id="UP000824120"/>
    </source>
</evidence>
<sequence>MNNLYAFSWAFMLVKNYPKEIFQPRIIKWLSAKNNSKISSLDLFDPPHDAENTIITTNKFGALESNQLEEIPKEGEKREVDE</sequence>
<proteinExistence type="predicted"/>
<accession>A0A9J5XEI5</accession>
<dbReference type="EMBL" id="JACXVP010000009">
    <property type="protein sequence ID" value="KAG5586809.1"/>
    <property type="molecule type" value="Genomic_DNA"/>
</dbReference>
<organism evidence="1 2">
    <name type="scientific">Solanum commersonii</name>
    <name type="common">Commerson's wild potato</name>
    <name type="synonym">Commerson's nightshade</name>
    <dbReference type="NCBI Taxonomy" id="4109"/>
    <lineage>
        <taxon>Eukaryota</taxon>
        <taxon>Viridiplantae</taxon>
        <taxon>Streptophyta</taxon>
        <taxon>Embryophyta</taxon>
        <taxon>Tracheophyta</taxon>
        <taxon>Spermatophyta</taxon>
        <taxon>Magnoliopsida</taxon>
        <taxon>eudicotyledons</taxon>
        <taxon>Gunneridae</taxon>
        <taxon>Pentapetalae</taxon>
        <taxon>asterids</taxon>
        <taxon>lamiids</taxon>
        <taxon>Solanales</taxon>
        <taxon>Solanaceae</taxon>
        <taxon>Solanoideae</taxon>
        <taxon>Solaneae</taxon>
        <taxon>Solanum</taxon>
    </lineage>
</organism>
<evidence type="ECO:0000313" key="1">
    <source>
        <dbReference type="EMBL" id="KAG5586809.1"/>
    </source>
</evidence>
<gene>
    <name evidence="1" type="ORF">H5410_047243</name>
</gene>